<evidence type="ECO:0000256" key="3">
    <source>
        <dbReference type="ARBA" id="ARBA00022833"/>
    </source>
</evidence>
<keyword evidence="5" id="KW-0479">Metal-binding</keyword>
<feature type="compositionally biased region" description="Low complexity" evidence="6">
    <location>
        <begin position="34"/>
        <end position="50"/>
    </location>
</feature>
<organism evidence="8">
    <name type="scientific">Amblyomma maculatum</name>
    <name type="common">Gulf Coast tick</name>
    <dbReference type="NCBI Taxonomy" id="34609"/>
    <lineage>
        <taxon>Eukaryota</taxon>
        <taxon>Metazoa</taxon>
        <taxon>Ecdysozoa</taxon>
        <taxon>Arthropoda</taxon>
        <taxon>Chelicerata</taxon>
        <taxon>Arachnida</taxon>
        <taxon>Acari</taxon>
        <taxon>Parasitiformes</taxon>
        <taxon>Ixodida</taxon>
        <taxon>Ixodoidea</taxon>
        <taxon>Ixodidae</taxon>
        <taxon>Amblyomminae</taxon>
        <taxon>Amblyomma</taxon>
    </lineage>
</organism>
<feature type="binding site" evidence="5">
    <location>
        <position position="258"/>
    </location>
    <ligand>
        <name>Zn(2+)</name>
        <dbReference type="ChEBI" id="CHEBI:29105"/>
        <note>catalytic</note>
    </ligand>
</feature>
<protein>
    <recommendedName>
        <fullName evidence="7">Peptidase M12B domain-containing protein</fullName>
    </recommendedName>
</protein>
<proteinExistence type="evidence at transcript level"/>
<evidence type="ECO:0000256" key="5">
    <source>
        <dbReference type="PROSITE-ProRule" id="PRU00276"/>
    </source>
</evidence>
<evidence type="ECO:0000256" key="6">
    <source>
        <dbReference type="SAM" id="MobiDB-lite"/>
    </source>
</evidence>
<feature type="compositionally biased region" description="Gly residues" evidence="6">
    <location>
        <begin position="51"/>
        <end position="65"/>
    </location>
</feature>
<feature type="domain" description="Peptidase M12B" evidence="7">
    <location>
        <begin position="110"/>
        <end position="326"/>
    </location>
</feature>
<name>G3MRD6_AMBMU</name>
<feature type="compositionally biased region" description="Low complexity" evidence="6">
    <location>
        <begin position="66"/>
        <end position="91"/>
    </location>
</feature>
<dbReference type="GO" id="GO:0046872">
    <property type="term" value="F:metal ion binding"/>
    <property type="evidence" value="ECO:0007669"/>
    <property type="project" value="UniProtKB-KW"/>
</dbReference>
<evidence type="ECO:0000259" key="7">
    <source>
        <dbReference type="PROSITE" id="PS50215"/>
    </source>
</evidence>
<dbReference type="GO" id="GO:0004222">
    <property type="term" value="F:metalloendopeptidase activity"/>
    <property type="evidence" value="ECO:0007669"/>
    <property type="project" value="InterPro"/>
</dbReference>
<keyword evidence="1" id="KW-0645">Protease</keyword>
<accession>G3MRD6</accession>
<keyword evidence="3 5" id="KW-0862">Zinc</keyword>
<evidence type="ECO:0000256" key="1">
    <source>
        <dbReference type="ARBA" id="ARBA00022670"/>
    </source>
</evidence>
<feature type="binding site" evidence="5">
    <location>
        <position position="254"/>
    </location>
    <ligand>
        <name>Zn(2+)</name>
        <dbReference type="ChEBI" id="CHEBI:29105"/>
        <note>catalytic</note>
    </ligand>
</feature>
<evidence type="ECO:0000256" key="2">
    <source>
        <dbReference type="ARBA" id="ARBA00022801"/>
    </source>
</evidence>
<dbReference type="PANTHER" id="PTHR11905">
    <property type="entry name" value="ADAM A DISINTEGRIN AND METALLOPROTEASE DOMAIN"/>
    <property type="match status" value="1"/>
</dbReference>
<dbReference type="Pfam" id="PF13688">
    <property type="entry name" value="Reprolysin_5"/>
    <property type="match status" value="1"/>
</dbReference>
<feature type="active site" evidence="5">
    <location>
        <position position="255"/>
    </location>
</feature>
<dbReference type="EMBL" id="JO844437">
    <property type="protein sequence ID" value="AEO36054.1"/>
    <property type="molecule type" value="mRNA"/>
</dbReference>
<keyword evidence="2" id="KW-0378">Hydrolase</keyword>
<comment type="caution">
    <text evidence="5">Lacks conserved residue(s) required for the propagation of feature annotation.</text>
</comment>
<evidence type="ECO:0000313" key="8">
    <source>
        <dbReference type="EMBL" id="AEO36054.1"/>
    </source>
</evidence>
<sequence>MAPNELPDGTVLHKVVKVEERSTEDSMLIRSETDGTSSGSSTGSEADGTAAGSGAGTGSEAGGTSSGSSTGSEASGTATGSNSGSGTSDTAPGSNSEQTAKKNEDQLDTFRVELCFLVTDEYRTAFKTIEELIIYVAVLVNAVKLRYLDMKDPRIRFQFNGIDLIAESNFVVYHGSDVDGTETLANVVRMIIAGQYGSCDAVFVLTSKLVKVKEGNSYNGAHGAAVTGGVCTEKKVGIVTDIPRAYSGVRTLSHELGHTLGSVHDGADPKPNIPGHLGGKMCRPDKGFLMSSGYLGTNKYKLSTCTKKQIQAYVKTLPKNCTDVQANANYSTTSYPGQGTSRRELCKLRHPNKPEVIPYNDNSTPTSKCVLKCCWRLQDHRYTCALYNMLDKMECEAGKTCRRGVCDAHKWA</sequence>
<dbReference type="PROSITE" id="PS50215">
    <property type="entry name" value="ADAM_MEPRO"/>
    <property type="match status" value="1"/>
</dbReference>
<reference evidence="8" key="1">
    <citation type="journal article" date="2011" name="PLoS ONE">
        <title>A deep insight into the sialotranscriptome of the gulf coast tick, Amblyomma maculatum.</title>
        <authorList>
            <person name="Karim S."/>
            <person name="Singh P."/>
            <person name="Ribeiro J.M."/>
        </authorList>
    </citation>
    <scope>NUCLEOTIDE SEQUENCE</scope>
    <source>
        <tissue evidence="8">Salivary gland</tissue>
    </source>
</reference>
<dbReference type="SUPFAM" id="SSF55486">
    <property type="entry name" value="Metalloproteases ('zincins'), catalytic domain"/>
    <property type="match status" value="1"/>
</dbReference>
<feature type="region of interest" description="Disordered" evidence="6">
    <location>
        <begin position="1"/>
        <end position="104"/>
    </location>
</feature>
<dbReference type="PANTHER" id="PTHR11905:SF159">
    <property type="entry name" value="ADAM METALLOPROTEASE"/>
    <property type="match status" value="1"/>
</dbReference>
<keyword evidence="4" id="KW-0482">Metalloprotease</keyword>
<evidence type="ECO:0000256" key="4">
    <source>
        <dbReference type="ARBA" id="ARBA00023049"/>
    </source>
</evidence>
<dbReference type="GO" id="GO:0006509">
    <property type="term" value="P:membrane protein ectodomain proteolysis"/>
    <property type="evidence" value="ECO:0007669"/>
    <property type="project" value="TreeGrafter"/>
</dbReference>
<dbReference type="AlphaFoldDB" id="G3MRD6"/>
<dbReference type="InterPro" id="IPR024079">
    <property type="entry name" value="MetalloPept_cat_dom_sf"/>
</dbReference>
<feature type="binding site" evidence="5">
    <location>
        <position position="264"/>
    </location>
    <ligand>
        <name>Zn(2+)</name>
        <dbReference type="ChEBI" id="CHEBI:29105"/>
        <note>catalytic</note>
    </ligand>
</feature>
<dbReference type="Gene3D" id="3.40.390.10">
    <property type="entry name" value="Collagenase (Catalytic Domain)"/>
    <property type="match status" value="1"/>
</dbReference>
<dbReference type="InterPro" id="IPR001590">
    <property type="entry name" value="Peptidase_M12B"/>
</dbReference>